<sequence length="494" mass="54240">MAVQTQKVVEKIVKPFDCLHYIDGKFVESVDKKTFNNVNPVTEEVYGTVAEGSAADIDLAVQAAKRALKEGPWGKMSTQERSNIIRKIGDILLERQEEIAQLESLDTGKHLKFSRHVDAPRAPKNFHFFADYMISVGTEAFQDETNKALNFGYRRPLGVVGLIQPWNLPLFLLTWKLAPALAAGNTVVIKPSELTPMTATLLMEILQEAGVPNGVVNLVHGFGPGAGSAINKHPDIAGIGFIGQVSTGARIMAEAAPTLKKLSFELGGKNPNIIFADVDIDEVVDGTIRSSFTNQGEVCVSGSRIYVERPIFDEFVEKFAAKTRALKVGDPFDMDNDQGALVAKVHYDKVMSYLKIAEEEGGTFVTGGGRPQGLDKGYFIQPTIITGLDDNSRLVREEIFGPVVCVLPFDTEEEVIAKANDTRMGLSNTIWTNDIRRAHRVAQSIESGLSYINCWFLRDLRTPFGGTKDSGLGRVGGVHSWEFYTEITNICVKL</sequence>
<organism evidence="7 8">
    <name type="scientific">Schinkia azotoformans MEV2011</name>
    <dbReference type="NCBI Taxonomy" id="1348973"/>
    <lineage>
        <taxon>Bacteria</taxon>
        <taxon>Bacillati</taxon>
        <taxon>Bacillota</taxon>
        <taxon>Bacilli</taxon>
        <taxon>Bacillales</taxon>
        <taxon>Bacillaceae</taxon>
        <taxon>Calidifontibacillus/Schinkia group</taxon>
        <taxon>Schinkia</taxon>
    </lineage>
</organism>
<keyword evidence="3" id="KW-0520">NAD</keyword>
<feature type="active site" evidence="4">
    <location>
        <position position="265"/>
    </location>
</feature>
<dbReference type="PANTHER" id="PTHR43720:SF2">
    <property type="entry name" value="2-AMINOMUCONIC SEMIALDEHYDE DEHYDROGENASE"/>
    <property type="match status" value="1"/>
</dbReference>
<feature type="domain" description="Aldehyde dehydrogenase" evidence="6">
    <location>
        <begin position="27"/>
        <end position="489"/>
    </location>
</feature>
<dbReference type="PANTHER" id="PTHR43720">
    <property type="entry name" value="2-AMINOMUCONIC SEMIALDEHYDE DEHYDROGENASE"/>
    <property type="match status" value="1"/>
</dbReference>
<evidence type="ECO:0000256" key="2">
    <source>
        <dbReference type="ARBA" id="ARBA00023002"/>
    </source>
</evidence>
<evidence type="ECO:0000256" key="5">
    <source>
        <dbReference type="RuleBase" id="RU003345"/>
    </source>
</evidence>
<dbReference type="Gene3D" id="3.40.605.10">
    <property type="entry name" value="Aldehyde Dehydrogenase, Chain A, domain 1"/>
    <property type="match status" value="1"/>
</dbReference>
<dbReference type="Proteomes" id="UP000027936">
    <property type="component" value="Unassembled WGS sequence"/>
</dbReference>
<evidence type="ECO:0000313" key="8">
    <source>
        <dbReference type="Proteomes" id="UP000027936"/>
    </source>
</evidence>
<evidence type="ECO:0000313" key="7">
    <source>
        <dbReference type="EMBL" id="KEF38285.1"/>
    </source>
</evidence>
<gene>
    <name evidence="7" type="ORF">M670_02326</name>
</gene>
<protein>
    <submittedName>
        <fullName evidence="7">NAD-dependent aldehyde dehydrogenase</fullName>
        <ecNumber evidence="7">1.2.1.32</ecNumber>
    </submittedName>
</protein>
<dbReference type="EC" id="1.2.1.32" evidence="7"/>
<dbReference type="FunFam" id="3.40.309.10:FF:000012">
    <property type="entry name" value="Betaine aldehyde dehydrogenase"/>
    <property type="match status" value="1"/>
</dbReference>
<dbReference type="PATRIC" id="fig|1348973.3.peg.2241"/>
<comment type="caution">
    <text evidence="7">The sequence shown here is derived from an EMBL/GenBank/DDBJ whole genome shotgun (WGS) entry which is preliminary data.</text>
</comment>
<dbReference type="InterPro" id="IPR016163">
    <property type="entry name" value="Ald_DH_C"/>
</dbReference>
<dbReference type="RefSeq" id="WP_004431692.1">
    <property type="nucleotide sequence ID" value="NZ_JJRY01000008.1"/>
</dbReference>
<accession>A0A072NYF9</accession>
<comment type="similarity">
    <text evidence="1 5">Belongs to the aldehyde dehydrogenase family.</text>
</comment>
<dbReference type="SUPFAM" id="SSF53720">
    <property type="entry name" value="ALDH-like"/>
    <property type="match status" value="1"/>
</dbReference>
<dbReference type="PROSITE" id="PS00687">
    <property type="entry name" value="ALDEHYDE_DEHYDR_GLU"/>
    <property type="match status" value="1"/>
</dbReference>
<dbReference type="CDD" id="cd07093">
    <property type="entry name" value="ALDH_F8_HMSADH"/>
    <property type="match status" value="1"/>
</dbReference>
<proteinExistence type="inferred from homology"/>
<reference evidence="7 8" key="1">
    <citation type="submission" date="2014-04" db="EMBL/GenBank/DDBJ databases">
        <title>Draft genome sequence of Bacillus azotoformans MEV2011, a (co-) denitrifying strain unable to grow in the presence of oxygen.</title>
        <authorList>
            <person name="Nielsen M."/>
            <person name="Schreiber L."/>
            <person name="Finster K."/>
            <person name="Schramm A."/>
        </authorList>
    </citation>
    <scope>NUCLEOTIDE SEQUENCE [LARGE SCALE GENOMIC DNA]</scope>
    <source>
        <strain evidence="7 8">MEV2011</strain>
    </source>
</reference>
<dbReference type="Pfam" id="PF00171">
    <property type="entry name" value="Aldedh"/>
    <property type="match status" value="1"/>
</dbReference>
<evidence type="ECO:0000256" key="4">
    <source>
        <dbReference type="PROSITE-ProRule" id="PRU10007"/>
    </source>
</evidence>
<dbReference type="FunFam" id="3.40.605.10:FF:000007">
    <property type="entry name" value="NAD/NADP-dependent betaine aldehyde dehydrogenase"/>
    <property type="match status" value="1"/>
</dbReference>
<keyword evidence="2 5" id="KW-0560">Oxidoreductase</keyword>
<evidence type="ECO:0000256" key="1">
    <source>
        <dbReference type="ARBA" id="ARBA00009986"/>
    </source>
</evidence>
<dbReference type="AlphaFoldDB" id="A0A072NYF9"/>
<evidence type="ECO:0000259" key="6">
    <source>
        <dbReference type="Pfam" id="PF00171"/>
    </source>
</evidence>
<dbReference type="InterPro" id="IPR029510">
    <property type="entry name" value="Ald_DH_CS_GLU"/>
</dbReference>
<dbReference type="EMBL" id="JJRY01000008">
    <property type="protein sequence ID" value="KEF38285.1"/>
    <property type="molecule type" value="Genomic_DNA"/>
</dbReference>
<dbReference type="OrthoDB" id="9762913at2"/>
<evidence type="ECO:0000256" key="3">
    <source>
        <dbReference type="ARBA" id="ARBA00023027"/>
    </source>
</evidence>
<dbReference type="Gene3D" id="3.40.309.10">
    <property type="entry name" value="Aldehyde Dehydrogenase, Chain A, domain 2"/>
    <property type="match status" value="1"/>
</dbReference>
<dbReference type="GO" id="GO:0047102">
    <property type="term" value="F:aminomuconate-semialdehyde dehydrogenase activity"/>
    <property type="evidence" value="ECO:0007669"/>
    <property type="project" value="UniProtKB-EC"/>
</dbReference>
<dbReference type="InterPro" id="IPR016162">
    <property type="entry name" value="Ald_DH_N"/>
</dbReference>
<name>A0A072NYF9_SCHAZ</name>
<dbReference type="InterPro" id="IPR016161">
    <property type="entry name" value="Ald_DH/histidinol_DH"/>
</dbReference>
<dbReference type="InterPro" id="IPR015590">
    <property type="entry name" value="Aldehyde_DH_dom"/>
</dbReference>